<organism evidence="2 3">
    <name type="scientific">Handroanthus impetiginosus</name>
    <dbReference type="NCBI Taxonomy" id="429701"/>
    <lineage>
        <taxon>Eukaryota</taxon>
        <taxon>Viridiplantae</taxon>
        <taxon>Streptophyta</taxon>
        <taxon>Embryophyta</taxon>
        <taxon>Tracheophyta</taxon>
        <taxon>Spermatophyta</taxon>
        <taxon>Magnoliopsida</taxon>
        <taxon>eudicotyledons</taxon>
        <taxon>Gunneridae</taxon>
        <taxon>Pentapetalae</taxon>
        <taxon>asterids</taxon>
        <taxon>lamiids</taxon>
        <taxon>Lamiales</taxon>
        <taxon>Bignoniaceae</taxon>
        <taxon>Crescentiina</taxon>
        <taxon>Tabebuia alliance</taxon>
        <taxon>Handroanthus</taxon>
    </lineage>
</organism>
<dbReference type="AlphaFoldDB" id="A0A2G9FYR0"/>
<accession>A0A2G9FYR0</accession>
<keyword evidence="1" id="KW-0732">Signal</keyword>
<protein>
    <submittedName>
        <fullName evidence="2">Uncharacterized protein</fullName>
    </submittedName>
</protein>
<reference evidence="3" key="1">
    <citation type="journal article" date="2018" name="Gigascience">
        <title>Genome assembly of the Pink Ipe (Handroanthus impetiginosus, Bignoniaceae), a highly valued, ecologically keystone Neotropical timber forest tree.</title>
        <authorList>
            <person name="Silva-Junior O.B."/>
            <person name="Grattapaglia D."/>
            <person name="Novaes E."/>
            <person name="Collevatti R.G."/>
        </authorList>
    </citation>
    <scope>NUCLEOTIDE SEQUENCE [LARGE SCALE GENOMIC DNA]</scope>
    <source>
        <strain evidence="3">cv. UFG-1</strain>
    </source>
</reference>
<comment type="caution">
    <text evidence="2">The sequence shown here is derived from an EMBL/GenBank/DDBJ whole genome shotgun (WGS) entry which is preliminary data.</text>
</comment>
<feature type="signal peptide" evidence="1">
    <location>
        <begin position="1"/>
        <end position="19"/>
    </location>
</feature>
<evidence type="ECO:0000313" key="2">
    <source>
        <dbReference type="EMBL" id="PIM98071.1"/>
    </source>
</evidence>
<feature type="chain" id="PRO_5013775722" evidence="1">
    <location>
        <begin position="20"/>
        <end position="91"/>
    </location>
</feature>
<gene>
    <name evidence="2" type="ORF">CDL12_29451</name>
</gene>
<evidence type="ECO:0000313" key="3">
    <source>
        <dbReference type="Proteomes" id="UP000231279"/>
    </source>
</evidence>
<sequence>MRDILMFFYWLLMLQYSCLQKTLIQEGLLVLALYYRLPHGNEDLVQKGGKIDKHCIDILDIEGKSYTLRSTNIGDSFVFLLIIKGFGIEIT</sequence>
<name>A0A2G9FYR0_9LAMI</name>
<dbReference type="EMBL" id="NKXS01008818">
    <property type="protein sequence ID" value="PIM98071.1"/>
    <property type="molecule type" value="Genomic_DNA"/>
</dbReference>
<proteinExistence type="predicted"/>
<evidence type="ECO:0000256" key="1">
    <source>
        <dbReference type="SAM" id="SignalP"/>
    </source>
</evidence>
<dbReference type="Proteomes" id="UP000231279">
    <property type="component" value="Unassembled WGS sequence"/>
</dbReference>
<keyword evidence="3" id="KW-1185">Reference proteome</keyword>